<evidence type="ECO:0000313" key="3">
    <source>
        <dbReference type="Proteomes" id="UP000253940"/>
    </source>
</evidence>
<dbReference type="OrthoDB" id="1684279at2"/>
<dbReference type="EMBL" id="CP031222">
    <property type="protein sequence ID" value="AXI02189.1"/>
    <property type="molecule type" value="Genomic_DNA"/>
</dbReference>
<feature type="transmembrane region" description="Helical" evidence="1">
    <location>
        <begin position="46"/>
        <end position="68"/>
    </location>
</feature>
<dbReference type="AlphaFoldDB" id="A0A345P4I0"/>
<feature type="transmembrane region" description="Helical" evidence="1">
    <location>
        <begin position="74"/>
        <end position="92"/>
    </location>
</feature>
<protein>
    <submittedName>
        <fullName evidence="2">DUF3649 domain-containing protein</fullName>
    </submittedName>
</protein>
<reference evidence="2 3" key="1">
    <citation type="submission" date="2018-07" db="EMBL/GenBank/DDBJ databases">
        <title>Genome sequencing of Moraxellaceae gen. HYN0046.</title>
        <authorList>
            <person name="Kim M."/>
            <person name="Yi H."/>
        </authorList>
    </citation>
    <scope>NUCLEOTIDE SEQUENCE [LARGE SCALE GENOMIC DNA]</scope>
    <source>
        <strain evidence="2 3">HYN0046</strain>
    </source>
</reference>
<accession>A0A345P4I0</accession>
<dbReference type="Proteomes" id="UP000253940">
    <property type="component" value="Chromosome"/>
</dbReference>
<dbReference type="KEGG" id="mbah:HYN46_04585"/>
<keyword evidence="3" id="KW-1185">Reference proteome</keyword>
<organism evidence="2 3">
    <name type="scientific">Aquirhabdus parva</name>
    <dbReference type="NCBI Taxonomy" id="2283318"/>
    <lineage>
        <taxon>Bacteria</taxon>
        <taxon>Pseudomonadati</taxon>
        <taxon>Pseudomonadota</taxon>
        <taxon>Gammaproteobacteria</taxon>
        <taxon>Moraxellales</taxon>
        <taxon>Moraxellaceae</taxon>
        <taxon>Aquirhabdus</taxon>
    </lineage>
</organism>
<sequence length="97" mass="10731">MVISSRASYRWMVASRCGAAILGGYVFASAITVFLSLALPGPRAEVVLFASLLSFIFYLLAVIWAFAAKTAWRAWLWLILPTLVLATISYLIKRAVF</sequence>
<dbReference type="Pfam" id="PF12365">
    <property type="entry name" value="DUF3649"/>
    <property type="match status" value="1"/>
</dbReference>
<keyword evidence="1" id="KW-1133">Transmembrane helix</keyword>
<keyword evidence="1" id="KW-0472">Membrane</keyword>
<gene>
    <name evidence="2" type="ORF">HYN46_04585</name>
</gene>
<dbReference type="RefSeq" id="WP_114898299.1">
    <property type="nucleotide sequence ID" value="NZ_CP031222.1"/>
</dbReference>
<dbReference type="InterPro" id="IPR022109">
    <property type="entry name" value="DUF3649"/>
</dbReference>
<evidence type="ECO:0000313" key="2">
    <source>
        <dbReference type="EMBL" id="AXI02189.1"/>
    </source>
</evidence>
<keyword evidence="1" id="KW-0812">Transmembrane</keyword>
<feature type="transmembrane region" description="Helical" evidence="1">
    <location>
        <begin position="20"/>
        <end position="39"/>
    </location>
</feature>
<evidence type="ECO:0000256" key="1">
    <source>
        <dbReference type="SAM" id="Phobius"/>
    </source>
</evidence>
<name>A0A345P4I0_9GAMM</name>
<proteinExistence type="predicted"/>